<accession>A0A4R0NHY0</accession>
<organism evidence="3 4">
    <name type="scientific">Pedobacter psychroterrae</name>
    <dbReference type="NCBI Taxonomy" id="2530453"/>
    <lineage>
        <taxon>Bacteria</taxon>
        <taxon>Pseudomonadati</taxon>
        <taxon>Bacteroidota</taxon>
        <taxon>Sphingobacteriia</taxon>
        <taxon>Sphingobacteriales</taxon>
        <taxon>Sphingobacteriaceae</taxon>
        <taxon>Pedobacter</taxon>
    </lineage>
</organism>
<dbReference type="RefSeq" id="WP_131597057.1">
    <property type="nucleotide sequence ID" value="NZ_SJSL01000004.1"/>
</dbReference>
<dbReference type="Pfam" id="PF07715">
    <property type="entry name" value="Plug"/>
    <property type="match status" value="1"/>
</dbReference>
<dbReference type="OrthoDB" id="606851at2"/>
<dbReference type="Pfam" id="PF14905">
    <property type="entry name" value="OMP_b-brl_3"/>
    <property type="match status" value="1"/>
</dbReference>
<evidence type="ECO:0000259" key="1">
    <source>
        <dbReference type="Pfam" id="PF07715"/>
    </source>
</evidence>
<feature type="domain" description="TonB-dependent receptor plug" evidence="1">
    <location>
        <begin position="60"/>
        <end position="145"/>
    </location>
</feature>
<proteinExistence type="predicted"/>
<evidence type="ECO:0000259" key="2">
    <source>
        <dbReference type="Pfam" id="PF14905"/>
    </source>
</evidence>
<dbReference type="Gene3D" id="2.170.130.10">
    <property type="entry name" value="TonB-dependent receptor, plug domain"/>
    <property type="match status" value="1"/>
</dbReference>
<dbReference type="SUPFAM" id="SSF56935">
    <property type="entry name" value="Porins"/>
    <property type="match status" value="1"/>
</dbReference>
<dbReference type="AlphaFoldDB" id="A0A4R0NHY0"/>
<evidence type="ECO:0000313" key="3">
    <source>
        <dbReference type="EMBL" id="TCD00202.1"/>
    </source>
</evidence>
<name>A0A4R0NHY0_9SPHI</name>
<sequence length="739" mass="83209">MKITIIPFVIMLIPAIGMGQVKTTQKDTVKIVKDTINKTVKLDEVVIKSKRPLIQMEIDKTVVNVASMISSASSNTLEVLEKTPGVTVDTQGNISLNGRSGVMVLIDGKQMYLSGSDLAAYLKSLPGGNLDKIELMDNPPARYDAAGNGIINIRLKKNRTAGTTGSVATGYNQGRYARTNNSVNLNYSNKKINIFSNAGYSYDKNYGIDIYKRTYYDAGGAIASNILLDNEQQYYSNGFNGNLGMDYSPSENTTYGLQLNLSTSANDGRASSLSSNFGLIELDSSGLGLSIADGTRRNMGSNFNVLHRFGKTGRELSADAGYLRNTGSLDQSFENKMYETDGDMASRTDLFYDLPTYMTVYTVKTDYVHPLANKIKLEAGLKWSLVENDHQNDAYLLSGNQQVIDNTRSNHFKYREGFAAAYVSGQKAWKQLGIQLGLRAEHTYGLGQQMGNAVVAGSTFDNQYTRLFPTVFINYKLDTVSANTLNFSLTRRINRPNYQYMNPFVFVRDQFTQTTGNPDVLPQYQYRYELRWQHKRFLRMAVSYNRFTNVIFQTTNVVNGTFITRPENIKQGYMFITSTGLTLDPFEWWNFNAEIWAARLGLDGTAYGEQLNPKIYAARINVINQLQFGKGWSGEFGGYYASRDLNGQTVTAGMIRTNAGLQKKIWKDKGSIRLNMEDIFHSWKYENRSVSLRRAYYFQTSESDTQRIGLSFTYNFGNELFARKSKHRNNALDEEKSRM</sequence>
<evidence type="ECO:0000313" key="4">
    <source>
        <dbReference type="Proteomes" id="UP000293347"/>
    </source>
</evidence>
<dbReference type="InterPro" id="IPR012910">
    <property type="entry name" value="Plug_dom"/>
</dbReference>
<reference evidence="3 4" key="1">
    <citation type="submission" date="2019-02" db="EMBL/GenBank/DDBJ databases">
        <title>Pedobacter sp. RP-1-14 sp. nov., isolated from Arctic soil.</title>
        <authorList>
            <person name="Dahal R.H."/>
        </authorList>
    </citation>
    <scope>NUCLEOTIDE SEQUENCE [LARGE SCALE GENOMIC DNA]</scope>
    <source>
        <strain evidence="3 4">RP-1-14</strain>
    </source>
</reference>
<keyword evidence="4" id="KW-1185">Reference proteome</keyword>
<protein>
    <submittedName>
        <fullName evidence="3">Uncharacterized protein</fullName>
    </submittedName>
</protein>
<comment type="caution">
    <text evidence="3">The sequence shown here is derived from an EMBL/GenBank/DDBJ whole genome shotgun (WGS) entry which is preliminary data.</text>
</comment>
<gene>
    <name evidence="3" type="ORF">EZ437_15940</name>
</gene>
<feature type="domain" description="Outer membrane protein beta-barrel" evidence="2">
    <location>
        <begin position="307"/>
        <end position="714"/>
    </location>
</feature>
<dbReference type="InterPro" id="IPR037066">
    <property type="entry name" value="Plug_dom_sf"/>
</dbReference>
<dbReference type="InterPro" id="IPR041700">
    <property type="entry name" value="OMP_b-brl_3"/>
</dbReference>
<dbReference type="EMBL" id="SJSL01000004">
    <property type="protein sequence ID" value="TCD00202.1"/>
    <property type="molecule type" value="Genomic_DNA"/>
</dbReference>
<dbReference type="Proteomes" id="UP000293347">
    <property type="component" value="Unassembled WGS sequence"/>
</dbReference>